<feature type="transmembrane region" description="Helical" evidence="1">
    <location>
        <begin position="7"/>
        <end position="29"/>
    </location>
</feature>
<dbReference type="EMBL" id="LN831302">
    <property type="protein sequence ID" value="CQH57551.1"/>
    <property type="molecule type" value="Genomic_DNA"/>
</dbReference>
<evidence type="ECO:0000313" key="2">
    <source>
        <dbReference type="EMBL" id="CQH57551.1"/>
    </source>
</evidence>
<protein>
    <submittedName>
        <fullName evidence="2">Uncharacterized protein</fullName>
    </submittedName>
</protein>
<reference evidence="3" key="1">
    <citation type="journal article" date="2016" name="Environ. Microbiol.">
        <title>The complete genome of a viable archaeum isolated from 123-million-year-old rock salt.</title>
        <authorList>
            <person name="Jaakkola S.T."/>
            <person name="Pfeiffer F."/>
            <person name="Ravantti J.J."/>
            <person name="Guo Q."/>
            <person name="Liu Y."/>
            <person name="Chen X."/>
            <person name="Ma H."/>
            <person name="Yang C."/>
            <person name="Oksanen H.M."/>
            <person name="Bamford D.H."/>
        </authorList>
    </citation>
    <scope>NUCLEOTIDE SEQUENCE</scope>
    <source>
        <strain evidence="3">JI20-1</strain>
    </source>
</reference>
<dbReference type="Proteomes" id="UP000066737">
    <property type="component" value="Chromosome I"/>
</dbReference>
<keyword evidence="1" id="KW-0472">Membrane</keyword>
<feature type="transmembrane region" description="Helical" evidence="1">
    <location>
        <begin position="41"/>
        <end position="61"/>
    </location>
</feature>
<name>A0A0U5AEZ3_9EURY</name>
<dbReference type="AlphaFoldDB" id="A0A0U5AEZ3"/>
<accession>A0A0U5AEZ3</accession>
<keyword evidence="3" id="KW-1185">Reference proteome</keyword>
<dbReference type="STRING" id="1407499.HHUB_2558"/>
<evidence type="ECO:0000313" key="3">
    <source>
        <dbReference type="Proteomes" id="UP000066737"/>
    </source>
</evidence>
<organism evidence="2 3">
    <name type="scientific">Halobacterium hubeiense</name>
    <dbReference type="NCBI Taxonomy" id="1407499"/>
    <lineage>
        <taxon>Archaea</taxon>
        <taxon>Methanobacteriati</taxon>
        <taxon>Methanobacteriota</taxon>
        <taxon>Stenosarchaea group</taxon>
        <taxon>Halobacteria</taxon>
        <taxon>Halobacteriales</taxon>
        <taxon>Halobacteriaceae</taxon>
        <taxon>Halobacterium</taxon>
    </lineage>
</organism>
<dbReference type="KEGG" id="hhb:Hhub_2558"/>
<proteinExistence type="predicted"/>
<keyword evidence="1" id="KW-0812">Transmembrane</keyword>
<sequence>MVMSLRGFGAALVVGVAVLCIGVISLGFIVPQRLFESTVGLVAFFAAVLLMVVCAVVANYYDLRAVLHDEFG</sequence>
<keyword evidence="1" id="KW-1133">Transmembrane helix</keyword>
<gene>
    <name evidence="2" type="ORF">HHUB_2558</name>
</gene>
<evidence type="ECO:0000256" key="1">
    <source>
        <dbReference type="SAM" id="Phobius"/>
    </source>
</evidence>